<evidence type="ECO:0000256" key="7">
    <source>
        <dbReference type="SAM" id="Phobius"/>
    </source>
</evidence>
<dbReference type="EMBL" id="DSXR01000079">
    <property type="protein sequence ID" value="HGS87511.1"/>
    <property type="molecule type" value="Genomic_DNA"/>
</dbReference>
<feature type="transmembrane region" description="Helical" evidence="7">
    <location>
        <begin position="420"/>
        <end position="440"/>
    </location>
</feature>
<dbReference type="InterPro" id="IPR017896">
    <property type="entry name" value="4Fe4S_Fe-S-bd"/>
</dbReference>
<evidence type="ECO:0000256" key="1">
    <source>
        <dbReference type="ARBA" id="ARBA00004236"/>
    </source>
</evidence>
<evidence type="ECO:0000256" key="4">
    <source>
        <dbReference type="ARBA" id="ARBA00023004"/>
    </source>
</evidence>
<sequence length="441" mass="49073">MSRMDLSQSPYVAPLLRNRWPQFLIRAVTLAGFIFTILAGLIGSGVGSNNFAVIFVWIAWWSALKLFFIPVGGRLWCSICPIPMPGEWLQNGGIFKPRPFQSSKRINWPKSLRGNWFQAFVFLLIGLFGAVILTSPRVTAFILLGLFIVAFILSLIFERRSFCLYLCPIGGFTGLYVKLAPLEVRTKQSVLCARHGEKTCYQACPWGQYPLSLKSSANCGLCMECLRVCPYDNISVNLRPWGEEISKGSKPTLDETFLGLMMLTTALADAAIFLGPWGKLKSAAYWVGMSAWWWFVIAFLLGALFLIPGLYILAVWSSTRLERSGSTLRSTLTYFSPFLLPLGLTGWIAFTISFAFTKFSYILPVLSDPLGWGWNLLGLSGKINVGEISPLSSFLQVVVIAAGMFWAARTARQLSSSHRQVMPLVMFIASFGIAMLWLLIG</sequence>
<feature type="domain" description="4Fe-4S ferredoxin-type" evidence="8">
    <location>
        <begin position="209"/>
        <end position="239"/>
    </location>
</feature>
<dbReference type="GO" id="GO:0051536">
    <property type="term" value="F:iron-sulfur cluster binding"/>
    <property type="evidence" value="ECO:0007669"/>
    <property type="project" value="UniProtKB-KW"/>
</dbReference>
<feature type="transmembrane region" description="Helical" evidence="7">
    <location>
        <begin position="114"/>
        <end position="132"/>
    </location>
</feature>
<keyword evidence="7" id="KW-1133">Transmembrane helix</keyword>
<feature type="transmembrane region" description="Helical" evidence="7">
    <location>
        <begin position="292"/>
        <end position="317"/>
    </location>
</feature>
<feature type="transmembrane region" description="Helical" evidence="7">
    <location>
        <begin position="51"/>
        <end position="69"/>
    </location>
</feature>
<reference evidence="9" key="1">
    <citation type="journal article" date="2020" name="mSystems">
        <title>Genome- and Community-Level Interaction Insights into Carbon Utilization and Element Cycling Functions of Hydrothermarchaeota in Hydrothermal Sediment.</title>
        <authorList>
            <person name="Zhou Z."/>
            <person name="Liu Y."/>
            <person name="Xu W."/>
            <person name="Pan J."/>
            <person name="Luo Z.H."/>
            <person name="Li M."/>
        </authorList>
    </citation>
    <scope>NUCLEOTIDE SEQUENCE [LARGE SCALE GENOMIC DNA]</scope>
    <source>
        <strain evidence="9">SpSt-556</strain>
    </source>
</reference>
<dbReference type="InterPro" id="IPR017900">
    <property type="entry name" value="4Fe4S_Fe_S_CS"/>
</dbReference>
<evidence type="ECO:0000256" key="3">
    <source>
        <dbReference type="ARBA" id="ARBA00022723"/>
    </source>
</evidence>
<accession>A0A7C4Q1X2</accession>
<dbReference type="PROSITE" id="PS00198">
    <property type="entry name" value="4FE4S_FER_1"/>
    <property type="match status" value="1"/>
</dbReference>
<dbReference type="GO" id="GO:0005886">
    <property type="term" value="C:plasma membrane"/>
    <property type="evidence" value="ECO:0007669"/>
    <property type="project" value="UniProtKB-SubCell"/>
</dbReference>
<keyword evidence="6 7" id="KW-0472">Membrane</keyword>
<dbReference type="PROSITE" id="PS51379">
    <property type="entry name" value="4FE4S_FER_2"/>
    <property type="match status" value="1"/>
</dbReference>
<evidence type="ECO:0000256" key="6">
    <source>
        <dbReference type="ARBA" id="ARBA00023136"/>
    </source>
</evidence>
<name>A0A7C4Q1X2_9CHLR</name>
<keyword evidence="3" id="KW-0479">Metal-binding</keyword>
<dbReference type="PANTHER" id="PTHR30224">
    <property type="entry name" value="ELECTRON TRANSPORT PROTEIN"/>
    <property type="match status" value="1"/>
</dbReference>
<feature type="transmembrane region" description="Helical" evidence="7">
    <location>
        <begin position="23"/>
        <end position="45"/>
    </location>
</feature>
<evidence type="ECO:0000259" key="8">
    <source>
        <dbReference type="PROSITE" id="PS51379"/>
    </source>
</evidence>
<dbReference type="Pfam" id="PF12801">
    <property type="entry name" value="Fer4_5"/>
    <property type="match status" value="2"/>
</dbReference>
<keyword evidence="5" id="KW-0411">Iron-sulfur</keyword>
<feature type="transmembrane region" description="Helical" evidence="7">
    <location>
        <begin position="138"/>
        <end position="157"/>
    </location>
</feature>
<comment type="subcellular location">
    <subcellularLocation>
        <location evidence="1">Cell membrane</location>
    </subcellularLocation>
</comment>
<feature type="transmembrane region" description="Helical" evidence="7">
    <location>
        <begin position="383"/>
        <end position="408"/>
    </location>
</feature>
<proteinExistence type="predicted"/>
<evidence type="ECO:0000256" key="2">
    <source>
        <dbReference type="ARBA" id="ARBA00022475"/>
    </source>
</evidence>
<dbReference type="SUPFAM" id="SSF54862">
    <property type="entry name" value="4Fe-4S ferredoxins"/>
    <property type="match status" value="1"/>
</dbReference>
<keyword evidence="7" id="KW-0812">Transmembrane</keyword>
<gene>
    <name evidence="9" type="ORF">ENT17_07815</name>
</gene>
<dbReference type="PANTHER" id="PTHR30224:SF4">
    <property type="entry name" value="ELECTRON TRANSPORT PROTEIN YCCM-RELATED"/>
    <property type="match status" value="1"/>
</dbReference>
<keyword evidence="4" id="KW-0408">Iron</keyword>
<feature type="transmembrane region" description="Helical" evidence="7">
    <location>
        <begin position="257"/>
        <end position="277"/>
    </location>
</feature>
<keyword evidence="2" id="KW-1003">Cell membrane</keyword>
<dbReference type="GO" id="GO:0046872">
    <property type="term" value="F:metal ion binding"/>
    <property type="evidence" value="ECO:0007669"/>
    <property type="project" value="UniProtKB-KW"/>
</dbReference>
<dbReference type="InterPro" id="IPR052378">
    <property type="entry name" value="NosR_regulator"/>
</dbReference>
<organism evidence="9">
    <name type="scientific">Bellilinea caldifistulae</name>
    <dbReference type="NCBI Taxonomy" id="360411"/>
    <lineage>
        <taxon>Bacteria</taxon>
        <taxon>Bacillati</taxon>
        <taxon>Chloroflexota</taxon>
        <taxon>Anaerolineae</taxon>
        <taxon>Anaerolineales</taxon>
        <taxon>Anaerolineaceae</taxon>
        <taxon>Bellilinea</taxon>
    </lineage>
</organism>
<feature type="transmembrane region" description="Helical" evidence="7">
    <location>
        <begin position="338"/>
        <end position="363"/>
    </location>
</feature>
<protein>
    <submittedName>
        <fullName evidence="9">4Fe-4S binding protein</fullName>
    </submittedName>
</protein>
<dbReference type="AlphaFoldDB" id="A0A7C4Q1X2"/>
<comment type="caution">
    <text evidence="9">The sequence shown here is derived from an EMBL/GenBank/DDBJ whole genome shotgun (WGS) entry which is preliminary data.</text>
</comment>
<evidence type="ECO:0000313" key="9">
    <source>
        <dbReference type="EMBL" id="HGS87511.1"/>
    </source>
</evidence>
<evidence type="ECO:0000256" key="5">
    <source>
        <dbReference type="ARBA" id="ARBA00023014"/>
    </source>
</evidence>